<feature type="chain" id="PRO_5042978017" description="Transcriptional regulator" evidence="1">
    <location>
        <begin position="20"/>
        <end position="291"/>
    </location>
</feature>
<gene>
    <name evidence="2" type="ORF">FORC53_3122</name>
</gene>
<dbReference type="EMBL" id="CP019291">
    <property type="protein sequence ID" value="AXX61461.1"/>
    <property type="molecule type" value="Genomic_DNA"/>
</dbReference>
<organism evidence="2 3">
    <name type="scientific">Vibrio vulnificus</name>
    <dbReference type="NCBI Taxonomy" id="672"/>
    <lineage>
        <taxon>Bacteria</taxon>
        <taxon>Pseudomonadati</taxon>
        <taxon>Pseudomonadota</taxon>
        <taxon>Gammaproteobacteria</taxon>
        <taxon>Vibrionales</taxon>
        <taxon>Vibrionaceae</taxon>
        <taxon>Vibrio</taxon>
    </lineage>
</organism>
<dbReference type="Pfam" id="PF07148">
    <property type="entry name" value="MalM"/>
    <property type="match status" value="1"/>
</dbReference>
<dbReference type="InterPro" id="IPR010794">
    <property type="entry name" value="MalM"/>
</dbReference>
<feature type="signal peptide" evidence="1">
    <location>
        <begin position="1"/>
        <end position="19"/>
    </location>
</feature>
<dbReference type="RefSeq" id="WP_118894172.1">
    <property type="nucleotide sequence ID" value="NZ_CP019291.1"/>
</dbReference>
<evidence type="ECO:0000256" key="1">
    <source>
        <dbReference type="SAM" id="SignalP"/>
    </source>
</evidence>
<sequence>MKLKPLATLFMALSLSACSGLQEQTFNTDLSHPQCCSTLDTLPLTALSIPFHQQVVMDANLPSLSSAVLLSSDSASSQPLPVMSYQITSDVPFSLLVRSYVDNNSLFAANIMIYDAKWQLLSDYSAKDFNYHTTGMRGLERVEQVITVNPPLNGAKYVVIASDSTMLGMELTRKHPKEVYAERQNVIGNKQLPLTAQFQPFGVIDVTASASDNNAVLTLLAELGTQTNDTAKAELSPAASPKAQDEWTLYQVQIDAALKDNDVKQAAAIANQAGEQGFTHAKDYLVKQLAK</sequence>
<evidence type="ECO:0000313" key="3">
    <source>
        <dbReference type="Proteomes" id="UP000263418"/>
    </source>
</evidence>
<reference evidence="2 3" key="1">
    <citation type="submission" date="2017-01" db="EMBL/GenBank/DDBJ databases">
        <title>Complete Genome Sequence of Vibrio vulnificus FORC_053.</title>
        <authorList>
            <consortium name="Food-borne Pathogen Omics Research Center"/>
            <person name="Chung H.Y."/>
            <person name="Na E.J."/>
            <person name="Song J.S."/>
            <person name="Kim H."/>
            <person name="Lee J.-H."/>
            <person name="Ryu S."/>
            <person name="Choi S.H."/>
        </authorList>
    </citation>
    <scope>NUCLEOTIDE SEQUENCE [LARGE SCALE GENOMIC DNA]</scope>
    <source>
        <strain evidence="2 3">FORC_053</strain>
    </source>
</reference>
<accession>A0AAN1PSD0</accession>
<protein>
    <recommendedName>
        <fullName evidence="4">Transcriptional regulator</fullName>
    </recommendedName>
</protein>
<dbReference type="GO" id="GO:0042597">
    <property type="term" value="C:periplasmic space"/>
    <property type="evidence" value="ECO:0007669"/>
    <property type="project" value="InterPro"/>
</dbReference>
<name>A0AAN1PSD0_VIBVL</name>
<evidence type="ECO:0008006" key="4">
    <source>
        <dbReference type="Google" id="ProtNLM"/>
    </source>
</evidence>
<evidence type="ECO:0000313" key="2">
    <source>
        <dbReference type="EMBL" id="AXX61461.1"/>
    </source>
</evidence>
<dbReference type="PROSITE" id="PS51257">
    <property type="entry name" value="PROKAR_LIPOPROTEIN"/>
    <property type="match status" value="1"/>
</dbReference>
<dbReference type="AlphaFoldDB" id="A0AAN1PSD0"/>
<keyword evidence="1" id="KW-0732">Signal</keyword>
<dbReference type="Proteomes" id="UP000263418">
    <property type="component" value="Chromosome 2"/>
</dbReference>
<proteinExistence type="predicted"/>
<dbReference type="GO" id="GO:0008643">
    <property type="term" value="P:carbohydrate transport"/>
    <property type="evidence" value="ECO:0007669"/>
    <property type="project" value="InterPro"/>
</dbReference>